<evidence type="ECO:0000256" key="3">
    <source>
        <dbReference type="ARBA" id="ARBA00022723"/>
    </source>
</evidence>
<sequence>MTHSVKTTGRPLHVPVVNISRWEMGSARHRASVAASVDAAATDIGFLQITGHKIPEPIAGGLVRAIDTFFAQSDEAKRALSAPAAWIDRGYRSPSSAPGPRVPESFTVGTQASDHRDLALPSAHYPENIWPSGLPRFRHQLMAWFEAVRQLARRLTRIFAVTLDLPEGFFHTYTGHSLDVLRVDRPPAPTAARTDAGILTVRWADPAPCVQLRDTDGRWRGIVPEPGAILVNVGDLLARWTNDRWVSPVHRIVPSPGGAQERHRSATFFHDGDFDALVTPLPTCVDKERPVKYAPVTVAAHLAERRGWDLTGPAV</sequence>
<dbReference type="GO" id="GO:0046872">
    <property type="term" value="F:metal ion binding"/>
    <property type="evidence" value="ECO:0007669"/>
    <property type="project" value="UniProtKB-KW"/>
</dbReference>
<dbReference type="GO" id="GO:0016491">
    <property type="term" value="F:oxidoreductase activity"/>
    <property type="evidence" value="ECO:0007669"/>
    <property type="project" value="UniProtKB-KW"/>
</dbReference>
<evidence type="ECO:0000256" key="1">
    <source>
        <dbReference type="ARBA" id="ARBA00004792"/>
    </source>
</evidence>
<dbReference type="EMBL" id="CP063196">
    <property type="protein sequence ID" value="UOE20085.1"/>
    <property type="molecule type" value="Genomic_DNA"/>
</dbReference>
<evidence type="ECO:0000313" key="10">
    <source>
        <dbReference type="Proteomes" id="UP000265719"/>
    </source>
</evidence>
<keyword evidence="3" id="KW-0479">Metal-binding</keyword>
<keyword evidence="6" id="KW-0045">Antibiotic biosynthesis</keyword>
<dbReference type="Pfam" id="PF03171">
    <property type="entry name" value="2OG-FeII_Oxy"/>
    <property type="match status" value="1"/>
</dbReference>
<accession>A0AA97LY88</accession>
<dbReference type="Gene3D" id="2.60.120.330">
    <property type="entry name" value="B-lactam Antibiotic, Isopenicillin N Synthase, Chain"/>
    <property type="match status" value="1"/>
</dbReference>
<dbReference type="AlphaFoldDB" id="A0AA97LY88"/>
<dbReference type="SUPFAM" id="SSF51197">
    <property type="entry name" value="Clavaminate synthase-like"/>
    <property type="match status" value="1"/>
</dbReference>
<keyword evidence="10" id="KW-1185">Reference proteome</keyword>
<dbReference type="InterPro" id="IPR044861">
    <property type="entry name" value="IPNS-like_FE2OG_OXY"/>
</dbReference>
<dbReference type="Pfam" id="PF14226">
    <property type="entry name" value="DIOX_N"/>
    <property type="match status" value="1"/>
</dbReference>
<name>A0AA97LY88_9ACTN</name>
<dbReference type="RefSeq" id="WP_084012704.1">
    <property type="nucleotide sequence ID" value="NZ_CP063196.1"/>
</dbReference>
<organism evidence="9 10">
    <name type="scientific">Thermobifida halotolerans</name>
    <dbReference type="NCBI Taxonomy" id="483545"/>
    <lineage>
        <taxon>Bacteria</taxon>
        <taxon>Bacillati</taxon>
        <taxon>Actinomycetota</taxon>
        <taxon>Actinomycetes</taxon>
        <taxon>Streptosporangiales</taxon>
        <taxon>Nocardiopsidaceae</taxon>
        <taxon>Thermobifida</taxon>
    </lineage>
</organism>
<dbReference type="InterPro" id="IPR027443">
    <property type="entry name" value="IPNS-like_sf"/>
</dbReference>
<evidence type="ECO:0000313" key="9">
    <source>
        <dbReference type="EMBL" id="UOE20085.1"/>
    </source>
</evidence>
<evidence type="ECO:0000259" key="7">
    <source>
        <dbReference type="Pfam" id="PF03171"/>
    </source>
</evidence>
<evidence type="ECO:0000256" key="6">
    <source>
        <dbReference type="ARBA" id="ARBA00023194"/>
    </source>
</evidence>
<dbReference type="GO" id="GO:0017000">
    <property type="term" value="P:antibiotic biosynthetic process"/>
    <property type="evidence" value="ECO:0007669"/>
    <property type="project" value="UniProtKB-KW"/>
</dbReference>
<dbReference type="InterPro" id="IPR026992">
    <property type="entry name" value="DIOX_N"/>
</dbReference>
<dbReference type="PANTHER" id="PTHR10209:SF867">
    <property type="entry name" value="2-OXOGLUTARATE (2OG) AND FE(II)-DEPENDENT OXYGENASE SUPERFAMILY PROTEIN"/>
    <property type="match status" value="1"/>
</dbReference>
<protein>
    <submittedName>
        <fullName evidence="9">Isopenicillin N synthase family oxygenase</fullName>
    </submittedName>
</protein>
<evidence type="ECO:0000256" key="5">
    <source>
        <dbReference type="ARBA" id="ARBA00023004"/>
    </source>
</evidence>
<reference evidence="9" key="1">
    <citation type="submission" date="2020-10" db="EMBL/GenBank/DDBJ databases">
        <title>De novo genome project of the cellulose decomposer Thermobifida halotolerans type strain.</title>
        <authorList>
            <person name="Nagy I."/>
            <person name="Horvath B."/>
            <person name="Kukolya J."/>
            <person name="Nagy I."/>
            <person name="Orsini M."/>
        </authorList>
    </citation>
    <scope>NUCLEOTIDE SEQUENCE</scope>
    <source>
        <strain evidence="9">DSM 44931</strain>
    </source>
</reference>
<dbReference type="KEGG" id="thao:NI17_002205"/>
<feature type="domain" description="Isopenicillin N synthase-like Fe(2+) 2OG dioxygenase" evidence="7">
    <location>
        <begin position="191"/>
        <end position="270"/>
    </location>
</feature>
<comment type="similarity">
    <text evidence="2">Belongs to the iron/ascorbate-dependent oxidoreductase family.</text>
</comment>
<evidence type="ECO:0000256" key="4">
    <source>
        <dbReference type="ARBA" id="ARBA00023002"/>
    </source>
</evidence>
<gene>
    <name evidence="9" type="ORF">NI17_002205</name>
</gene>
<keyword evidence="5" id="KW-0408">Iron</keyword>
<evidence type="ECO:0000256" key="2">
    <source>
        <dbReference type="ARBA" id="ARBA00008056"/>
    </source>
</evidence>
<evidence type="ECO:0000259" key="8">
    <source>
        <dbReference type="Pfam" id="PF14226"/>
    </source>
</evidence>
<proteinExistence type="inferred from homology"/>
<dbReference type="Proteomes" id="UP000265719">
    <property type="component" value="Chromosome"/>
</dbReference>
<keyword evidence="4" id="KW-0560">Oxidoreductase</keyword>
<feature type="domain" description="Non-haem dioxygenase N-terminal" evidence="8">
    <location>
        <begin position="14"/>
        <end position="132"/>
    </location>
</feature>
<dbReference type="PANTHER" id="PTHR10209">
    <property type="entry name" value="OXIDOREDUCTASE, 2OG-FE II OXYGENASE FAMILY PROTEIN"/>
    <property type="match status" value="1"/>
</dbReference>
<comment type="pathway">
    <text evidence="1">Antibiotic biosynthesis.</text>
</comment>